<dbReference type="EMBL" id="RRYP01000685">
    <property type="protein sequence ID" value="TNV87000.1"/>
    <property type="molecule type" value="Genomic_DNA"/>
</dbReference>
<dbReference type="AlphaFoldDB" id="A0A8J8P6I5"/>
<feature type="compositionally biased region" description="Low complexity" evidence="1">
    <location>
        <begin position="1055"/>
        <end position="1067"/>
    </location>
</feature>
<feature type="compositionally biased region" description="Basic and acidic residues" evidence="1">
    <location>
        <begin position="299"/>
        <end position="308"/>
    </location>
</feature>
<evidence type="ECO:0000313" key="2">
    <source>
        <dbReference type="EMBL" id="TNV87000.1"/>
    </source>
</evidence>
<name>A0A8J8P6I5_HALGN</name>
<feature type="region of interest" description="Disordered" evidence="1">
    <location>
        <begin position="959"/>
        <end position="1087"/>
    </location>
</feature>
<reference evidence="2" key="1">
    <citation type="submission" date="2019-06" db="EMBL/GenBank/DDBJ databases">
        <authorList>
            <person name="Zheng W."/>
        </authorList>
    </citation>
    <scope>NUCLEOTIDE SEQUENCE</scope>
    <source>
        <strain evidence="2">QDHG01</strain>
    </source>
</reference>
<dbReference type="OrthoDB" id="327275at2759"/>
<feature type="compositionally biased region" description="Basic and acidic residues" evidence="1">
    <location>
        <begin position="24"/>
        <end position="33"/>
    </location>
</feature>
<feature type="compositionally biased region" description="Basic and acidic residues" evidence="1">
    <location>
        <begin position="1020"/>
        <end position="1031"/>
    </location>
</feature>
<organism evidence="2 3">
    <name type="scientific">Halteria grandinella</name>
    <dbReference type="NCBI Taxonomy" id="5974"/>
    <lineage>
        <taxon>Eukaryota</taxon>
        <taxon>Sar</taxon>
        <taxon>Alveolata</taxon>
        <taxon>Ciliophora</taxon>
        <taxon>Intramacronucleata</taxon>
        <taxon>Spirotrichea</taxon>
        <taxon>Stichotrichia</taxon>
        <taxon>Sporadotrichida</taxon>
        <taxon>Halteriidae</taxon>
        <taxon>Halteria</taxon>
    </lineage>
</organism>
<protein>
    <submittedName>
        <fullName evidence="2">Uncharacterized protein</fullName>
    </submittedName>
</protein>
<feature type="region of interest" description="Disordered" evidence="1">
    <location>
        <begin position="299"/>
        <end position="322"/>
    </location>
</feature>
<sequence>MREYDFDSHSNSPAPSNVPKIPSRRSDSRECEISRMLSQSPSSQLPIYAVDPLFDMDSSNNTHFIPSLKNQKEQQTQIIKNTQRQKQDQNLPATQKPRIKDTLQYKSLQTKANPFEKGYSLQNSNFPSQETTNLGRYSTGVEVVSSTGNATNRFIPQSSSKGLTSSTVEVTPIARPPRINPSQFKMNNHQMMLSPRKSNTLFTQAQCQASGRVNTKIGEIGQMGGFGQVEYKLQHNFEKFSTQKLEANIKNQLIDINEDVQPTAGKILIKKRIESWEISESDSFVEDTSSDLELLQSEHKSQDDETQYKADSSSKQIKSYHKSQIHIEIDESSDSSQEELKVSADFNQKGSDDSPYFQYGQTPKNNINRQKEVTKLNSNGKAKQCPSGMFKELLDEEQKMKALSLFEQAKNQNGINSNIPLSTRAGDGNHPVITIESAVCEEFNFLQDQGGKDGSKRDIFEFSQQSLYRQLQFQKEQRQATEDAQLEKNLRQLKVGFKAVKYHYSKKKIKDCTLKVTEDMQYLYWVYDDSVLSSKFMRRFCKISDIQSLIYGPQSYTFRAYRLQHLLNCFQEQKKLVSSQTDLEISPSESHVDVIPPTFYGWQCLSLKMPMRTIDFVIHDEEEIMNFLQAMSTLISRKSRYTDSLAHKSSMPISSGGLDTSDPYQQVLQHLEPAKVNSIRIFKIMRAKMKISFHASLKRISVLEHFVITIIESYKALKIQESCSKSMTSLLRSSDQGTDIIAHASLKRRAEQEQQIQPAETNLLAEQNNQQEDEALMERIRGLVTLGTAFQSSLKGLSKLQAIRARLRFQRLKFERYIQTEWQFGMNPCTKIPIELQAALYPQSFRFYDCVPLIFAHYINLKVKKNIMSTTQGVQALSKTLSRSTSTYDTPLTSIMKKVSCLIPISCIQAQEQRQRKQIVKSNIFRQPTIVNEDNMLKTKEEVKDAAESLGQRIMQFKIQQKRRSSQRIRDNIDVITPKSKEKHKRTPKKEDSNFSGQRALLLTKKVSKEQDSSPLPEIPEIKQDNDREGGSEGSNFSRQASPEEQQPAHKEFMSSQSPQQQNQNSPPNQPQPGSIQRKKPRQLQKATDVVKVYSDVLNYLQRLEDDQYDLGKLATKQLHLKQMMNLKTKGRFLEETKCVDQELKILPSTKSQKKVQQQLDYQNEDAQMELLDIIRRAKTLEKKNRIVTQLLHQEYFFFNPAYTSLLNKRTEILANQVGDGMAQQRADQFCMNLPSLQQKVRYKSNRDHQQRRDNITHYYVRTVFLD</sequence>
<proteinExistence type="predicted"/>
<feature type="compositionally biased region" description="Polar residues" evidence="1">
    <location>
        <begin position="73"/>
        <end position="93"/>
    </location>
</feature>
<dbReference type="Proteomes" id="UP000785679">
    <property type="component" value="Unassembled WGS sequence"/>
</dbReference>
<feature type="region of interest" description="Disordered" evidence="1">
    <location>
        <begin position="1"/>
        <end position="41"/>
    </location>
</feature>
<feature type="compositionally biased region" description="Polar residues" evidence="1">
    <location>
        <begin position="1034"/>
        <end position="1045"/>
    </location>
</feature>
<accession>A0A8J8P6I5</accession>
<evidence type="ECO:0000256" key="1">
    <source>
        <dbReference type="SAM" id="MobiDB-lite"/>
    </source>
</evidence>
<keyword evidence="3" id="KW-1185">Reference proteome</keyword>
<dbReference type="InterPro" id="IPR011993">
    <property type="entry name" value="PH-like_dom_sf"/>
</dbReference>
<evidence type="ECO:0000313" key="3">
    <source>
        <dbReference type="Proteomes" id="UP000785679"/>
    </source>
</evidence>
<feature type="region of interest" description="Disordered" evidence="1">
    <location>
        <begin position="70"/>
        <end position="98"/>
    </location>
</feature>
<comment type="caution">
    <text evidence="2">The sequence shown here is derived from an EMBL/GenBank/DDBJ whole genome shotgun (WGS) entry which is preliminary data.</text>
</comment>
<dbReference type="Gene3D" id="2.30.29.30">
    <property type="entry name" value="Pleckstrin-homology domain (PH domain)/Phosphotyrosine-binding domain (PTB)"/>
    <property type="match status" value="1"/>
</dbReference>
<gene>
    <name evidence="2" type="ORF">FGO68_gene6336</name>
</gene>